<dbReference type="GO" id="GO:0009882">
    <property type="term" value="F:blue light photoreceptor activity"/>
    <property type="evidence" value="ECO:0007669"/>
    <property type="project" value="InterPro"/>
</dbReference>
<comment type="caution">
    <text evidence="3">The sequence shown here is derived from an EMBL/GenBank/DDBJ whole genome shotgun (WGS) entry which is preliminary data.</text>
</comment>
<keyword evidence="4" id="KW-1185">Reference proteome</keyword>
<evidence type="ECO:0000313" key="3">
    <source>
        <dbReference type="EMBL" id="PPQ27406.1"/>
    </source>
</evidence>
<name>A0A2S6MYH8_9HYPH</name>
<dbReference type="AlphaFoldDB" id="A0A2S6MYH8"/>
<feature type="domain" description="BLUF" evidence="2">
    <location>
        <begin position="5"/>
        <end position="100"/>
    </location>
</feature>
<organism evidence="3 4">
    <name type="scientific">Rhodoblastus sphagnicola</name>
    <dbReference type="NCBI Taxonomy" id="333368"/>
    <lineage>
        <taxon>Bacteria</taxon>
        <taxon>Pseudomonadati</taxon>
        <taxon>Pseudomonadota</taxon>
        <taxon>Alphaproteobacteria</taxon>
        <taxon>Hyphomicrobiales</taxon>
        <taxon>Rhodoblastaceae</taxon>
        <taxon>Rhodoblastus</taxon>
    </lineage>
</organism>
<sequence>MTNGLYRLIYFSRNRVGRSSEDFEQAVRNILSVARRKNAQAGVTGALMYNSGCFVQILEGERANVQKIYELVRRDERHSDVTLLGFEAVAERGFGHWSMAFVGAKESDLARHGVIAEESGFDPSRMSGQAIFEFLHRLAHEREEKGEKEEEMDSESQQAFG</sequence>
<dbReference type="SMART" id="SM01034">
    <property type="entry name" value="BLUF"/>
    <property type="match status" value="1"/>
</dbReference>
<evidence type="ECO:0000256" key="1">
    <source>
        <dbReference type="SAM" id="MobiDB-lite"/>
    </source>
</evidence>
<accession>A0A2S6MYH8</accession>
<dbReference type="OrthoDB" id="196105at2"/>
<dbReference type="GO" id="GO:0071949">
    <property type="term" value="F:FAD binding"/>
    <property type="evidence" value="ECO:0007669"/>
    <property type="project" value="InterPro"/>
</dbReference>
<protein>
    <recommendedName>
        <fullName evidence="2">BLUF domain-containing protein</fullName>
    </recommendedName>
</protein>
<proteinExistence type="predicted"/>
<dbReference type="Proteomes" id="UP000239089">
    <property type="component" value="Unassembled WGS sequence"/>
</dbReference>
<dbReference type="InterPro" id="IPR036046">
    <property type="entry name" value="Acylphosphatase-like_dom_sf"/>
</dbReference>
<feature type="region of interest" description="Disordered" evidence="1">
    <location>
        <begin position="142"/>
        <end position="161"/>
    </location>
</feature>
<dbReference type="SUPFAM" id="SSF54975">
    <property type="entry name" value="Acylphosphatase/BLUF domain-like"/>
    <property type="match status" value="1"/>
</dbReference>
<evidence type="ECO:0000259" key="2">
    <source>
        <dbReference type="PROSITE" id="PS50925"/>
    </source>
</evidence>
<dbReference type="InterPro" id="IPR007024">
    <property type="entry name" value="BLUF_domain"/>
</dbReference>
<evidence type="ECO:0000313" key="4">
    <source>
        <dbReference type="Proteomes" id="UP000239089"/>
    </source>
</evidence>
<dbReference type="Gene3D" id="3.30.70.100">
    <property type="match status" value="1"/>
</dbReference>
<dbReference type="EMBL" id="NHSJ01000125">
    <property type="protein sequence ID" value="PPQ27406.1"/>
    <property type="molecule type" value="Genomic_DNA"/>
</dbReference>
<reference evidence="3 4" key="1">
    <citation type="journal article" date="2018" name="Arch. Microbiol.">
        <title>New insights into the metabolic potential of the phototrophic purple bacterium Rhodopila globiformis DSM 161(T) from its draft genome sequence and evidence for a vanadium-dependent nitrogenase.</title>
        <authorList>
            <person name="Imhoff J.F."/>
            <person name="Rahn T."/>
            <person name="Kunzel S."/>
            <person name="Neulinger S.C."/>
        </authorList>
    </citation>
    <scope>NUCLEOTIDE SEQUENCE [LARGE SCALE GENOMIC DNA]</scope>
    <source>
        <strain evidence="3 4">DSM 16996</strain>
    </source>
</reference>
<dbReference type="PROSITE" id="PS50925">
    <property type="entry name" value="BLUF"/>
    <property type="match status" value="1"/>
</dbReference>
<dbReference type="Pfam" id="PF04940">
    <property type="entry name" value="BLUF"/>
    <property type="match status" value="1"/>
</dbReference>
<gene>
    <name evidence="3" type="ORF">CCR94_20270</name>
</gene>